<evidence type="ECO:0000256" key="7">
    <source>
        <dbReference type="ARBA" id="ARBA00023033"/>
    </source>
</evidence>
<keyword evidence="3" id="KW-0349">Heme</keyword>
<dbReference type="OMA" id="WTIRDRE"/>
<evidence type="ECO:0000256" key="1">
    <source>
        <dbReference type="ARBA" id="ARBA00001971"/>
    </source>
</evidence>
<dbReference type="Proteomes" id="UP000016928">
    <property type="component" value="Unassembled WGS sequence"/>
</dbReference>
<keyword evidence="4" id="KW-0479">Metal-binding</keyword>
<sequence length="263" mass="30640">MAFLVFLASLLLVMAWFGWQRNTKNNSFYETIPCVANLYKYSRNNQPFIIPSFRKGKVLILPPAQLKAIYNKRENELKAHDPASEALSFEWTIRDREVYPSNYTVDVIRKWITKRFDELAAELQEELCLAVDEQFGMSQEWREVKLWPAVQRIFTRGLNRVLVSFPLCRDEAFLETMRRFAIDMPFQGLFITVVPKFLKPIFAPLISWNARRDTEAGIRYCTPIIQEYLKANRNPTQEKPVSCLFSDLDCSLRSSRSTSSNGS</sequence>
<comment type="similarity">
    <text evidence="2">Belongs to the cytochrome P450 family.</text>
</comment>
<reference evidence="10" key="1">
    <citation type="submission" date="2012-09" db="EMBL/GenBank/DDBJ databases">
        <title>Genome sequencing and comparative transcriptomics of race 1 and race 4 of banana pathogen: Fusarium oxysporum f. sp. cubense.</title>
        <authorList>
            <person name="Fang X."/>
            <person name="Huang J."/>
        </authorList>
    </citation>
    <scope>NUCLEOTIDE SEQUENCE [LARGE SCALE GENOMIC DNA]</scope>
    <source>
        <strain evidence="10">race 1</strain>
    </source>
</reference>
<dbReference type="InterPro" id="IPR036396">
    <property type="entry name" value="Cyt_P450_sf"/>
</dbReference>
<dbReference type="Gene3D" id="1.10.630.10">
    <property type="entry name" value="Cytochrome P450"/>
    <property type="match status" value="1"/>
</dbReference>
<evidence type="ECO:0000256" key="6">
    <source>
        <dbReference type="ARBA" id="ARBA00023004"/>
    </source>
</evidence>
<dbReference type="GO" id="GO:0020037">
    <property type="term" value="F:heme binding"/>
    <property type="evidence" value="ECO:0007669"/>
    <property type="project" value="InterPro"/>
</dbReference>
<dbReference type="HOGENOM" id="CLU_1204864_0_0_1"/>
<keyword evidence="8" id="KW-0732">Signal</keyword>
<dbReference type="GO" id="GO:0005506">
    <property type="term" value="F:iron ion binding"/>
    <property type="evidence" value="ECO:0007669"/>
    <property type="project" value="InterPro"/>
</dbReference>
<keyword evidence="7" id="KW-0503">Monooxygenase</keyword>
<feature type="chain" id="PRO_5012316747" evidence="8">
    <location>
        <begin position="16"/>
        <end position="263"/>
    </location>
</feature>
<feature type="signal peptide" evidence="8">
    <location>
        <begin position="1"/>
        <end position="15"/>
    </location>
</feature>
<dbReference type="PANTHER" id="PTHR46206">
    <property type="entry name" value="CYTOCHROME P450"/>
    <property type="match status" value="1"/>
</dbReference>
<dbReference type="VEuPathDB" id="FungiDB:FOC1_g10015127"/>
<evidence type="ECO:0000256" key="3">
    <source>
        <dbReference type="ARBA" id="ARBA00022617"/>
    </source>
</evidence>
<proteinExistence type="inferred from homology"/>
<dbReference type="AlphaFoldDB" id="N4U059"/>
<dbReference type="EMBL" id="KB731260">
    <property type="protein sequence ID" value="ENH62166.1"/>
    <property type="molecule type" value="Genomic_DNA"/>
</dbReference>
<dbReference type="GO" id="GO:0004497">
    <property type="term" value="F:monooxygenase activity"/>
    <property type="evidence" value="ECO:0007669"/>
    <property type="project" value="UniProtKB-KW"/>
</dbReference>
<reference evidence="10" key="2">
    <citation type="journal article" date="2014" name="PLoS ONE">
        <title>Genome and Transcriptome Analysis of the Fungal Pathogen Fusarium oxysporum f. sp. cubense Causing Banana Vascular Wilt Disease.</title>
        <authorList>
            <person name="Guo L."/>
            <person name="Han L."/>
            <person name="Yang L."/>
            <person name="Zeng H."/>
            <person name="Fan D."/>
            <person name="Zhu Y."/>
            <person name="Feng Y."/>
            <person name="Wang G."/>
            <person name="Peng C."/>
            <person name="Jiang X."/>
            <person name="Zhou D."/>
            <person name="Ni P."/>
            <person name="Liang C."/>
            <person name="Liu L."/>
            <person name="Wang J."/>
            <person name="Mao C."/>
            <person name="Fang X."/>
            <person name="Peng M."/>
            <person name="Huang J."/>
        </authorList>
    </citation>
    <scope>NUCLEOTIDE SEQUENCE [LARGE SCALE GENOMIC DNA]</scope>
    <source>
        <strain evidence="10">race 1</strain>
    </source>
</reference>
<evidence type="ECO:0000256" key="5">
    <source>
        <dbReference type="ARBA" id="ARBA00023002"/>
    </source>
</evidence>
<accession>N4U059</accession>
<protein>
    <submittedName>
        <fullName evidence="9">Ent-kaurene oxidase</fullName>
    </submittedName>
</protein>
<evidence type="ECO:0000313" key="9">
    <source>
        <dbReference type="EMBL" id="ENH62166.1"/>
    </source>
</evidence>
<evidence type="ECO:0000313" key="10">
    <source>
        <dbReference type="Proteomes" id="UP000016928"/>
    </source>
</evidence>
<evidence type="ECO:0000256" key="4">
    <source>
        <dbReference type="ARBA" id="ARBA00022723"/>
    </source>
</evidence>
<comment type="cofactor">
    <cofactor evidence="1">
        <name>heme</name>
        <dbReference type="ChEBI" id="CHEBI:30413"/>
    </cofactor>
</comment>
<evidence type="ECO:0000256" key="2">
    <source>
        <dbReference type="ARBA" id="ARBA00010617"/>
    </source>
</evidence>
<dbReference type="PANTHER" id="PTHR46206:SF1">
    <property type="entry name" value="P450, PUTATIVE (EUROFUNG)-RELATED"/>
    <property type="match status" value="1"/>
</dbReference>
<dbReference type="SUPFAM" id="SSF48264">
    <property type="entry name" value="Cytochrome P450"/>
    <property type="match status" value="1"/>
</dbReference>
<name>N4U059_FUSC1</name>
<evidence type="ECO:0000256" key="8">
    <source>
        <dbReference type="SAM" id="SignalP"/>
    </source>
</evidence>
<keyword evidence="5" id="KW-0560">Oxidoreductase</keyword>
<keyword evidence="6" id="KW-0408">Iron</keyword>
<organism evidence="9 10">
    <name type="scientific">Fusarium oxysporum f. sp. cubense (strain race 1)</name>
    <name type="common">Panama disease fungus</name>
    <dbReference type="NCBI Taxonomy" id="1229664"/>
    <lineage>
        <taxon>Eukaryota</taxon>
        <taxon>Fungi</taxon>
        <taxon>Dikarya</taxon>
        <taxon>Ascomycota</taxon>
        <taxon>Pezizomycotina</taxon>
        <taxon>Sordariomycetes</taxon>
        <taxon>Hypocreomycetidae</taxon>
        <taxon>Hypocreales</taxon>
        <taxon>Nectriaceae</taxon>
        <taxon>Fusarium</taxon>
        <taxon>Fusarium oxysporum species complex</taxon>
    </lineage>
</organism>
<gene>
    <name evidence="9" type="ORF">FOC1_g10015127</name>
</gene>
<dbReference type="GO" id="GO:0016705">
    <property type="term" value="F:oxidoreductase activity, acting on paired donors, with incorporation or reduction of molecular oxygen"/>
    <property type="evidence" value="ECO:0007669"/>
    <property type="project" value="InterPro"/>
</dbReference>